<dbReference type="PANTHER" id="PTHR45626:SF22">
    <property type="entry name" value="DNA REPAIR PROTEIN RAD5"/>
    <property type="match status" value="1"/>
</dbReference>
<keyword evidence="3" id="KW-0067">ATP-binding</keyword>
<dbReference type="AlphaFoldDB" id="A0A8S1LB80"/>
<dbReference type="PANTHER" id="PTHR45626">
    <property type="entry name" value="TRANSCRIPTION TERMINATION FACTOR 2-RELATED"/>
    <property type="match status" value="1"/>
</dbReference>
<evidence type="ECO:0000313" key="9">
    <source>
        <dbReference type="EMBL" id="CAD8060264.1"/>
    </source>
</evidence>
<proteinExistence type="predicted"/>
<dbReference type="PROSITE" id="PS51192">
    <property type="entry name" value="HELICASE_ATP_BIND_1"/>
    <property type="match status" value="1"/>
</dbReference>
<evidence type="ECO:0000259" key="6">
    <source>
        <dbReference type="PROSITE" id="PS50089"/>
    </source>
</evidence>
<protein>
    <submittedName>
        <fullName evidence="9">Uncharacterized protein</fullName>
    </submittedName>
</protein>
<dbReference type="InterPro" id="IPR050628">
    <property type="entry name" value="SNF2_RAD54_helicase_TF"/>
</dbReference>
<dbReference type="GO" id="GO:0016787">
    <property type="term" value="F:hydrolase activity"/>
    <property type="evidence" value="ECO:0007669"/>
    <property type="project" value="UniProtKB-KW"/>
</dbReference>
<comment type="caution">
    <text evidence="9">The sequence shown here is derived from an EMBL/GenBank/DDBJ whole genome shotgun (WGS) entry which is preliminary data.</text>
</comment>
<dbReference type="CDD" id="cd18793">
    <property type="entry name" value="SF2_C_SNF"/>
    <property type="match status" value="1"/>
</dbReference>
<dbReference type="InterPro" id="IPR001841">
    <property type="entry name" value="Znf_RING"/>
</dbReference>
<evidence type="ECO:0000259" key="7">
    <source>
        <dbReference type="PROSITE" id="PS51192"/>
    </source>
</evidence>
<sequence>MKKYLGMFTLQYPINHCDVTLQLNQQLKIQSDHLQFEENEFQSGKQQTKLKPTDIISVLSTEDDQYCIQVYHLYQEIWSFLINYNYVSLSISVIEITQFNYVVQFKVYLLEKSFQEQEKIINDINKDNQNQKDQKREKRRQKLVHQYAKESFLILFEILNLKFSIRASLRPKQETKSLDQFLVDKFRKLEYFKRNQLCQKLLIPSNLKNDEQVNVTQEKINQIEQQIKIDELEYQSINKIEQEENNQNLFSVNEQESYQFTICQQPQDLKNNLFIYQAQATNWMLYREQRITAEVLNLQNQQQNLNKMWSEIKLNVNEYIYFNELTGQFSENSVPSKDVKGGILADAMGLGKTICSLALILLSREMKQQQQNDDTEEPYKKKVKLDKKYGNTLLVVQKSVFEHWIEEIEKHTQQNKLEVYQFYKPQSRQKDIKLEVYDIVITTYGVLKQDFTKNRFLYSYEWERIILDEAHIIKSKSTTCAKAASSVEAQCRWCLTGTPIQNHLEDLFSLFHFLQVETFQDYYWFNHYINKQQDNTIKFNLLHEILKPILLRRTKQQDSIICQLNLPIKKHIIVKVNLSKEEQEFYNTLYVNTCKQLKEYFGIGMKQKIIRSRYMHIFQLLSLLRLCCDHVGLVVSKLRNKTIQQFTANKQKSELLIKQFIQNAQQNLEQSLKATILKLEQKQENLRQQNQEDEIEEDDDFSIDEISYQSTADETQNQQNQQEQPMNQDEIERELRNHIQQLEKVNEDKQDDKQTQKKYESIFQRIQNEDCAICQEAFNIKNQIYYLGCTHLYCSDCFENLQKQNQSVICPLCRTQIQKNDKIKIVYKWSEKQDQKSNQNVQIPNTQPWYKESSKINEIIKYIEFVKNKNEKVVIFTQWLSIMNFIEGKLRIRKIQSRNIQGKMDINQRKAAIKDFFEQNITVMLISLKAGAYGINLCCANHVLLVDPWWNPAVEDQAIERVHRLGQDKSVQIMSYICENTIEDRVLQLHKKKRQLFKDALHLKLPDHEFNFQDQIEFVMNQKLNF</sequence>
<feature type="coiled-coil region" evidence="5">
    <location>
        <begin position="665"/>
        <end position="699"/>
    </location>
</feature>
<feature type="domain" description="Helicase C-terminal" evidence="8">
    <location>
        <begin position="858"/>
        <end position="1016"/>
    </location>
</feature>
<dbReference type="SMART" id="SM00490">
    <property type="entry name" value="HELICc"/>
    <property type="match status" value="1"/>
</dbReference>
<dbReference type="PROSITE" id="PS51194">
    <property type="entry name" value="HELICASE_CTER"/>
    <property type="match status" value="1"/>
</dbReference>
<keyword evidence="5" id="KW-0175">Coiled coil</keyword>
<keyword evidence="1" id="KW-0547">Nucleotide-binding</keyword>
<dbReference type="InterPro" id="IPR014001">
    <property type="entry name" value="Helicase_ATP-bd"/>
</dbReference>
<organism evidence="9 10">
    <name type="scientific">Paramecium sonneborni</name>
    <dbReference type="NCBI Taxonomy" id="65129"/>
    <lineage>
        <taxon>Eukaryota</taxon>
        <taxon>Sar</taxon>
        <taxon>Alveolata</taxon>
        <taxon>Ciliophora</taxon>
        <taxon>Intramacronucleata</taxon>
        <taxon>Oligohymenophorea</taxon>
        <taxon>Peniculida</taxon>
        <taxon>Parameciidae</taxon>
        <taxon>Paramecium</taxon>
    </lineage>
</organism>
<dbReference type="InterPro" id="IPR049730">
    <property type="entry name" value="SNF2/RAD54-like_C"/>
</dbReference>
<dbReference type="GO" id="GO:0008270">
    <property type="term" value="F:zinc ion binding"/>
    <property type="evidence" value="ECO:0007669"/>
    <property type="project" value="UniProtKB-KW"/>
</dbReference>
<feature type="coiled-coil region" evidence="5">
    <location>
        <begin position="728"/>
        <end position="755"/>
    </location>
</feature>
<reference evidence="9" key="1">
    <citation type="submission" date="2021-01" db="EMBL/GenBank/DDBJ databases">
        <authorList>
            <consortium name="Genoscope - CEA"/>
            <person name="William W."/>
        </authorList>
    </citation>
    <scope>NUCLEOTIDE SEQUENCE</scope>
</reference>
<dbReference type="GO" id="GO:0006281">
    <property type="term" value="P:DNA repair"/>
    <property type="evidence" value="ECO:0007669"/>
    <property type="project" value="TreeGrafter"/>
</dbReference>
<dbReference type="InterPro" id="IPR001650">
    <property type="entry name" value="Helicase_C-like"/>
</dbReference>
<dbReference type="SMART" id="SM00184">
    <property type="entry name" value="RING"/>
    <property type="match status" value="1"/>
</dbReference>
<evidence type="ECO:0000256" key="2">
    <source>
        <dbReference type="ARBA" id="ARBA00022801"/>
    </source>
</evidence>
<keyword evidence="4" id="KW-0862">Zinc</keyword>
<dbReference type="Pfam" id="PF00271">
    <property type="entry name" value="Helicase_C"/>
    <property type="match status" value="1"/>
</dbReference>
<dbReference type="InterPro" id="IPR000330">
    <property type="entry name" value="SNF2_N"/>
</dbReference>
<dbReference type="SMART" id="SM00487">
    <property type="entry name" value="DEXDc"/>
    <property type="match status" value="1"/>
</dbReference>
<dbReference type="GO" id="GO:0005524">
    <property type="term" value="F:ATP binding"/>
    <property type="evidence" value="ECO:0007669"/>
    <property type="project" value="UniProtKB-KW"/>
</dbReference>
<keyword evidence="4" id="KW-0863">Zinc-finger</keyword>
<name>A0A8S1LB80_9CILI</name>
<dbReference type="OrthoDB" id="448448at2759"/>
<evidence type="ECO:0000256" key="5">
    <source>
        <dbReference type="SAM" id="Coils"/>
    </source>
</evidence>
<keyword evidence="4" id="KW-0479">Metal-binding</keyword>
<dbReference type="Pfam" id="PF13639">
    <property type="entry name" value="zf-RING_2"/>
    <property type="match status" value="1"/>
</dbReference>
<gene>
    <name evidence="9" type="ORF">PSON_ATCC_30995.1.T0140197</name>
</gene>
<evidence type="ECO:0000313" key="10">
    <source>
        <dbReference type="Proteomes" id="UP000692954"/>
    </source>
</evidence>
<keyword evidence="10" id="KW-1185">Reference proteome</keyword>
<evidence type="ECO:0000256" key="3">
    <source>
        <dbReference type="ARBA" id="ARBA00022840"/>
    </source>
</evidence>
<feature type="coiled-coil region" evidence="5">
    <location>
        <begin position="114"/>
        <end position="141"/>
    </location>
</feature>
<dbReference type="GO" id="GO:0005634">
    <property type="term" value="C:nucleus"/>
    <property type="evidence" value="ECO:0007669"/>
    <property type="project" value="TreeGrafter"/>
</dbReference>
<dbReference type="GO" id="GO:0008094">
    <property type="term" value="F:ATP-dependent activity, acting on DNA"/>
    <property type="evidence" value="ECO:0007669"/>
    <property type="project" value="TreeGrafter"/>
</dbReference>
<dbReference type="Pfam" id="PF00176">
    <property type="entry name" value="SNF2-rel_dom"/>
    <property type="match status" value="1"/>
</dbReference>
<accession>A0A8S1LB80</accession>
<dbReference type="CDD" id="cd18008">
    <property type="entry name" value="DEXDc_SHPRH-like"/>
    <property type="match status" value="1"/>
</dbReference>
<feature type="domain" description="RING-type" evidence="6">
    <location>
        <begin position="771"/>
        <end position="814"/>
    </location>
</feature>
<evidence type="ECO:0000256" key="4">
    <source>
        <dbReference type="PROSITE-ProRule" id="PRU00175"/>
    </source>
</evidence>
<dbReference type="EMBL" id="CAJJDN010000014">
    <property type="protein sequence ID" value="CAD8060264.1"/>
    <property type="molecule type" value="Genomic_DNA"/>
</dbReference>
<feature type="domain" description="Helicase ATP-binding" evidence="7">
    <location>
        <begin position="333"/>
        <end position="517"/>
    </location>
</feature>
<keyword evidence="2" id="KW-0378">Hydrolase</keyword>
<evidence type="ECO:0000256" key="1">
    <source>
        <dbReference type="ARBA" id="ARBA00022741"/>
    </source>
</evidence>
<dbReference type="Proteomes" id="UP000692954">
    <property type="component" value="Unassembled WGS sequence"/>
</dbReference>
<evidence type="ECO:0000259" key="8">
    <source>
        <dbReference type="PROSITE" id="PS51194"/>
    </source>
</evidence>
<dbReference type="PROSITE" id="PS50089">
    <property type="entry name" value="ZF_RING_2"/>
    <property type="match status" value="1"/>
</dbReference>